<dbReference type="RefSeq" id="WP_205179599.1">
    <property type="nucleotide sequence ID" value="NZ_JAFBFH010000018.1"/>
</dbReference>
<gene>
    <name evidence="1" type="ORF">JOC94_002819</name>
</gene>
<name>A0ABS2R8X6_9BACI</name>
<keyword evidence="2" id="KW-1185">Reference proteome</keyword>
<accession>A0ABS2R8X6</accession>
<dbReference type="Proteomes" id="UP000823485">
    <property type="component" value="Unassembled WGS sequence"/>
</dbReference>
<evidence type="ECO:0000313" key="2">
    <source>
        <dbReference type="Proteomes" id="UP000823485"/>
    </source>
</evidence>
<reference evidence="1 2" key="1">
    <citation type="submission" date="2021-01" db="EMBL/GenBank/DDBJ databases">
        <title>Genomic Encyclopedia of Type Strains, Phase IV (KMG-IV): sequencing the most valuable type-strain genomes for metagenomic binning, comparative biology and taxonomic classification.</title>
        <authorList>
            <person name="Goeker M."/>
        </authorList>
    </citation>
    <scope>NUCLEOTIDE SEQUENCE [LARGE SCALE GENOMIC DNA]</scope>
    <source>
        <strain evidence="1 2">DSM 105453</strain>
    </source>
</reference>
<comment type="caution">
    <text evidence="1">The sequence shown here is derived from an EMBL/GenBank/DDBJ whole genome shotgun (WGS) entry which is preliminary data.</text>
</comment>
<evidence type="ECO:0000313" key="1">
    <source>
        <dbReference type="EMBL" id="MBM7715830.1"/>
    </source>
</evidence>
<proteinExistence type="predicted"/>
<sequence length="727" mass="81667">MKRKIAIFLIFILSFSMIEPFFQGKVEAQNLSQIIKAEKTLDFQRVDGSWELGPGSGTSKVGYEWKEGSRIYHEPLVYFSLEEIDRSKDIQMVALQFGVAPSSLENAPFLDIWGVNNYSLENMFVRNKSAKLLNRPITHAPFSMSFNVTTYVVSQLHHSKAAFLFGGATESPDPGSPEKNRNLSIYNHSKEYYEPMLLVMYKEPSPPMGEIAIEGNGFTNTEGVKLRIDARPNNGRPVEMRLGNSSNDWITPWRPYQSSMEWTLPSGDGPKTVYLQLRNQAGALTNQYTANVILDTVKPAGNVTINGGEVSTKAPKVTLHMDGRDTNGVTEMQISNKSNEWPHEWVPFSKTYEWTLESPTVEEGKTVYVRLKDPAGNISDTFSASIDLELGPLIDGVEDGGVYNRDVTVTLAPRVKTVHMNGKQVFVRESGDTAVKQLAIAETGEIELEITNTRGEATALQFLIDREAPSGTITINGNENYTNSRQVILNVTAKDLGGSGQVQMRFSNDKDTWQDNWENFSETKPWMLEETGVSQKTVYMQLRDRAQNVSEYEAAIIYRSLPVPEDHVVTGWIGQKVRFKKEDFVYKNGDKTEIEAVRMETLPDKGRLFLSGEEVATGQVIPLDQLKDLTFMPPLLWIGMTNFTWKATNGYEFSKNAGNMKLEIDMEPEKPTIKVNPSGEWTNEAVEVTIVDGKVGTSGVEKSEYKIGKDGEWQFYEKPFDKVHIIV</sequence>
<organism evidence="1 2">
    <name type="scientific">Siminovitchia thermophila</name>
    <dbReference type="NCBI Taxonomy" id="1245522"/>
    <lineage>
        <taxon>Bacteria</taxon>
        <taxon>Bacillati</taxon>
        <taxon>Bacillota</taxon>
        <taxon>Bacilli</taxon>
        <taxon>Bacillales</taxon>
        <taxon>Bacillaceae</taxon>
        <taxon>Siminovitchia</taxon>
    </lineage>
</organism>
<dbReference type="EMBL" id="JAFBFH010000018">
    <property type="protein sequence ID" value="MBM7715830.1"/>
    <property type="molecule type" value="Genomic_DNA"/>
</dbReference>
<protein>
    <submittedName>
        <fullName evidence="1">Uncharacterized protein</fullName>
    </submittedName>
</protein>